<feature type="transmembrane region" description="Helical" evidence="7">
    <location>
        <begin position="273"/>
        <end position="290"/>
    </location>
</feature>
<gene>
    <name evidence="8" type="ORF">HPODL_01214</name>
</gene>
<dbReference type="KEGG" id="opa:HPODL_01214"/>
<evidence type="ECO:0000313" key="9">
    <source>
        <dbReference type="Proteomes" id="UP000008673"/>
    </source>
</evidence>
<evidence type="ECO:0000256" key="3">
    <source>
        <dbReference type="ARBA" id="ARBA00022692"/>
    </source>
</evidence>
<dbReference type="GO" id="GO:0006829">
    <property type="term" value="P:zinc ion transport"/>
    <property type="evidence" value="ECO:0007669"/>
    <property type="project" value="InterPro"/>
</dbReference>
<dbReference type="GeneID" id="25770678"/>
<dbReference type="OrthoDB" id="19859at2759"/>
<dbReference type="GO" id="GO:0000139">
    <property type="term" value="C:Golgi membrane"/>
    <property type="evidence" value="ECO:0007669"/>
    <property type="project" value="UniProtKB-SubCell"/>
</dbReference>
<feature type="transmembrane region" description="Helical" evidence="7">
    <location>
        <begin position="169"/>
        <end position="192"/>
    </location>
</feature>
<dbReference type="PANTHER" id="PTHR16133">
    <property type="entry name" value="SOLUTE CARRIER FAMILY 39 ZINC TRANSPORTER , MEMBER 9-RELATED"/>
    <property type="match status" value="1"/>
</dbReference>
<dbReference type="Pfam" id="PF02535">
    <property type="entry name" value="Zip"/>
    <property type="match status" value="1"/>
</dbReference>
<evidence type="ECO:0000256" key="6">
    <source>
        <dbReference type="ARBA" id="ARBA00023136"/>
    </source>
</evidence>
<dbReference type="RefSeq" id="XP_013933189.1">
    <property type="nucleotide sequence ID" value="XM_014077714.1"/>
</dbReference>
<keyword evidence="4 7" id="KW-1133">Transmembrane helix</keyword>
<keyword evidence="9" id="KW-1185">Reference proteome</keyword>
<dbReference type="InterPro" id="IPR045891">
    <property type="entry name" value="ZIP9"/>
</dbReference>
<accession>W1Q9R4</accession>
<evidence type="ECO:0000256" key="4">
    <source>
        <dbReference type="ARBA" id="ARBA00022989"/>
    </source>
</evidence>
<keyword evidence="6 7" id="KW-0472">Membrane</keyword>
<evidence type="ECO:0000256" key="1">
    <source>
        <dbReference type="ARBA" id="ARBA00004127"/>
    </source>
</evidence>
<dbReference type="Proteomes" id="UP000008673">
    <property type="component" value="Unassembled WGS sequence"/>
</dbReference>
<feature type="transmembrane region" description="Helical" evidence="7">
    <location>
        <begin position="233"/>
        <end position="253"/>
    </location>
</feature>
<keyword evidence="5" id="KW-0333">Golgi apparatus</keyword>
<dbReference type="EMBL" id="AEOI02000009">
    <property type="protein sequence ID" value="ESW97104.1"/>
    <property type="molecule type" value="Genomic_DNA"/>
</dbReference>
<dbReference type="HOGENOM" id="CLU_028824_3_1_1"/>
<dbReference type="OMA" id="DDFPSIC"/>
<feature type="transmembrane region" description="Helical" evidence="7">
    <location>
        <begin position="204"/>
        <end position="227"/>
    </location>
</feature>
<evidence type="ECO:0000256" key="7">
    <source>
        <dbReference type="SAM" id="Phobius"/>
    </source>
</evidence>
<evidence type="ECO:0000256" key="5">
    <source>
        <dbReference type="ARBA" id="ARBA00023034"/>
    </source>
</evidence>
<protein>
    <submittedName>
        <fullName evidence="8">Membrane protein</fullName>
    </submittedName>
</protein>
<organism evidence="8 9">
    <name type="scientific">Ogataea parapolymorpha (strain ATCC 26012 / BCRC 20466 / JCM 22074 / NRRL Y-7560 / DL-1)</name>
    <name type="common">Yeast</name>
    <name type="synonym">Hansenula polymorpha</name>
    <dbReference type="NCBI Taxonomy" id="871575"/>
    <lineage>
        <taxon>Eukaryota</taxon>
        <taxon>Fungi</taxon>
        <taxon>Dikarya</taxon>
        <taxon>Ascomycota</taxon>
        <taxon>Saccharomycotina</taxon>
        <taxon>Pichiomycetes</taxon>
        <taxon>Pichiales</taxon>
        <taxon>Pichiaceae</taxon>
        <taxon>Ogataea</taxon>
    </lineage>
</organism>
<dbReference type="STRING" id="871575.W1Q9R4"/>
<sequence>MGVSSFISGLIPLSVNFSASGLHLVSVFSVGLLISTAFVLIIPEGLEHYTVHEPIGLWLLTGFIVLFSINSITSIFSSNTNVPSQFEQSFQLSHLNDEFIRPLSPPESAQAQPQLERPFVASKREKNMLLAPFKNPRTLGLIIHALTDGIALASSIMSDSDDSVDFTSVFVVFAIFVHKLPTCFALSSLLLASGTSSKEILYHVGVFSSSSPIGAILTYLVVAFVINSNFNEAAGELLIFSGGAFLFVGFHALHETLDHNQSSKDRISQFKGLGLCLLGMIIPAFIALVRDEA</sequence>
<evidence type="ECO:0000313" key="8">
    <source>
        <dbReference type="EMBL" id="ESW97104.1"/>
    </source>
</evidence>
<comment type="subcellular location">
    <subcellularLocation>
        <location evidence="1">Endomembrane system</location>
        <topology evidence="1">Multi-pass membrane protein</topology>
    </subcellularLocation>
    <subcellularLocation>
        <location evidence="2">Golgi apparatus membrane</location>
    </subcellularLocation>
</comment>
<dbReference type="GO" id="GO:0046873">
    <property type="term" value="F:metal ion transmembrane transporter activity"/>
    <property type="evidence" value="ECO:0007669"/>
    <property type="project" value="InterPro"/>
</dbReference>
<evidence type="ECO:0000256" key="2">
    <source>
        <dbReference type="ARBA" id="ARBA00004394"/>
    </source>
</evidence>
<name>W1Q9R4_OGAPD</name>
<comment type="caution">
    <text evidence="8">The sequence shown here is derived from an EMBL/GenBank/DDBJ whole genome shotgun (WGS) entry which is preliminary data.</text>
</comment>
<proteinExistence type="predicted"/>
<feature type="transmembrane region" description="Helical" evidence="7">
    <location>
        <begin position="55"/>
        <end position="76"/>
    </location>
</feature>
<feature type="transmembrane region" description="Helical" evidence="7">
    <location>
        <begin position="21"/>
        <end position="43"/>
    </location>
</feature>
<dbReference type="eggNOG" id="KOG3907">
    <property type="taxonomic scope" value="Eukaryota"/>
</dbReference>
<dbReference type="AlphaFoldDB" id="W1Q9R4"/>
<keyword evidence="3 7" id="KW-0812">Transmembrane</keyword>
<dbReference type="PANTHER" id="PTHR16133:SF0">
    <property type="entry name" value="ZINC_IRON REGULATED TRANSPORTER-RELATED PROTEIN 102B, ISOFORM E"/>
    <property type="match status" value="1"/>
</dbReference>
<dbReference type="InterPro" id="IPR003689">
    <property type="entry name" value="ZIP"/>
</dbReference>
<reference evidence="8 9" key="1">
    <citation type="journal article" date="2013" name="BMC Genomics">
        <title>Genome sequence and analysis of methylotrophic yeast Hansenula polymorpha DL1.</title>
        <authorList>
            <person name="Ravin N.V."/>
            <person name="Eldarov M.A."/>
            <person name="Kadnikov V.V."/>
            <person name="Beletsky A.V."/>
            <person name="Schneider J."/>
            <person name="Mardanova E.S."/>
            <person name="Smekalova E.M."/>
            <person name="Zvereva M.I."/>
            <person name="Dontsova O.A."/>
            <person name="Mardanov A.V."/>
            <person name="Skryabin K.G."/>
        </authorList>
    </citation>
    <scope>NUCLEOTIDE SEQUENCE [LARGE SCALE GENOMIC DNA]</scope>
    <source>
        <strain evidence="9">ATCC 26012 / BCRC 20466 / JCM 22074 / NRRL Y-7560 / DL-1</strain>
    </source>
</reference>